<dbReference type="GO" id="GO:0005886">
    <property type="term" value="C:plasma membrane"/>
    <property type="evidence" value="ECO:0007669"/>
    <property type="project" value="TreeGrafter"/>
</dbReference>
<protein>
    <recommendedName>
        <fullName evidence="2">Flagellar biosynthetic protein FlhB</fullName>
    </recommendedName>
</protein>
<reference evidence="1" key="1">
    <citation type="submission" date="2019-08" db="EMBL/GenBank/DDBJ databases">
        <authorList>
            <person name="Kucharzyk K."/>
            <person name="Murdoch R.W."/>
            <person name="Higgins S."/>
            <person name="Loffler F."/>
        </authorList>
    </citation>
    <scope>NUCLEOTIDE SEQUENCE</scope>
</reference>
<dbReference type="AlphaFoldDB" id="A0A645HP69"/>
<name>A0A645HP69_9ZZZZ</name>
<sequence>MANKKEQQRHAAALKYDPATDAAPILTAAGKGPVAEKILETAQSHGVPIVEEAATAELLTRFSVGDAIPPVLYEAVAQVLVFVAEMDEKASEKFRRSTR</sequence>
<evidence type="ECO:0000313" key="1">
    <source>
        <dbReference type="EMBL" id="MPN40851.1"/>
    </source>
</evidence>
<proteinExistence type="predicted"/>
<dbReference type="PANTHER" id="PTHR30531:SF12">
    <property type="entry name" value="FLAGELLAR BIOSYNTHETIC PROTEIN FLHB"/>
    <property type="match status" value="1"/>
</dbReference>
<dbReference type="Pfam" id="PF01312">
    <property type="entry name" value="Bac_export_2"/>
    <property type="match status" value="1"/>
</dbReference>
<evidence type="ECO:0008006" key="2">
    <source>
        <dbReference type="Google" id="ProtNLM"/>
    </source>
</evidence>
<dbReference type="EMBL" id="VSSQ01097527">
    <property type="protein sequence ID" value="MPN40851.1"/>
    <property type="molecule type" value="Genomic_DNA"/>
</dbReference>
<dbReference type="InterPro" id="IPR006135">
    <property type="entry name" value="T3SS_substrate_exporter"/>
</dbReference>
<dbReference type="SUPFAM" id="SSF160544">
    <property type="entry name" value="EscU C-terminal domain-like"/>
    <property type="match status" value="1"/>
</dbReference>
<organism evidence="1">
    <name type="scientific">bioreactor metagenome</name>
    <dbReference type="NCBI Taxonomy" id="1076179"/>
    <lineage>
        <taxon>unclassified sequences</taxon>
        <taxon>metagenomes</taxon>
        <taxon>ecological metagenomes</taxon>
    </lineage>
</organism>
<dbReference type="GO" id="GO:0009306">
    <property type="term" value="P:protein secretion"/>
    <property type="evidence" value="ECO:0007669"/>
    <property type="project" value="InterPro"/>
</dbReference>
<dbReference type="Gene3D" id="3.40.1690.10">
    <property type="entry name" value="secretion proteins EscU"/>
    <property type="match status" value="1"/>
</dbReference>
<accession>A0A645HP69</accession>
<gene>
    <name evidence="1" type="ORF">SDC9_188391</name>
</gene>
<dbReference type="InterPro" id="IPR029025">
    <property type="entry name" value="T3SS_substrate_exporter_C"/>
</dbReference>
<comment type="caution">
    <text evidence="1">The sequence shown here is derived from an EMBL/GenBank/DDBJ whole genome shotgun (WGS) entry which is preliminary data.</text>
</comment>
<dbReference type="PANTHER" id="PTHR30531">
    <property type="entry name" value="FLAGELLAR BIOSYNTHETIC PROTEIN FLHB"/>
    <property type="match status" value="1"/>
</dbReference>